<proteinExistence type="predicted"/>
<reference evidence="3 4" key="1">
    <citation type="submission" date="2019-06" db="EMBL/GenBank/DDBJ databases">
        <title>Genomic Encyclopedia of Type Strains, Phase IV (KMG-V): Genome sequencing to study the core and pangenomes of soil and plant-associated prokaryotes.</title>
        <authorList>
            <person name="Whitman W."/>
        </authorList>
    </citation>
    <scope>NUCLEOTIDE SEQUENCE [LARGE SCALE GENOMIC DNA]</scope>
    <source>
        <strain evidence="3 4">BR 11140</strain>
    </source>
</reference>
<organism evidence="3 4">
    <name type="scientific">Nitrospirillum amazonense</name>
    <dbReference type="NCBI Taxonomy" id="28077"/>
    <lineage>
        <taxon>Bacteria</taxon>
        <taxon>Pseudomonadati</taxon>
        <taxon>Pseudomonadota</taxon>
        <taxon>Alphaproteobacteria</taxon>
        <taxon>Rhodospirillales</taxon>
        <taxon>Azospirillaceae</taxon>
        <taxon>Nitrospirillum</taxon>
    </lineage>
</organism>
<feature type="compositionally biased region" description="Basic and acidic residues" evidence="1">
    <location>
        <begin position="32"/>
        <end position="49"/>
    </location>
</feature>
<feature type="signal peptide" evidence="2">
    <location>
        <begin position="1"/>
        <end position="27"/>
    </location>
</feature>
<accession>A0A560HTK9</accession>
<protein>
    <submittedName>
        <fullName evidence="3">Uncharacterized protein</fullName>
    </submittedName>
</protein>
<evidence type="ECO:0000313" key="3">
    <source>
        <dbReference type="EMBL" id="TWB49942.1"/>
    </source>
</evidence>
<feature type="chain" id="PRO_5021965375" evidence="2">
    <location>
        <begin position="28"/>
        <end position="186"/>
    </location>
</feature>
<dbReference type="EMBL" id="VITT01000024">
    <property type="protein sequence ID" value="TWB49942.1"/>
    <property type="molecule type" value="Genomic_DNA"/>
</dbReference>
<name>A0A560HTK9_9PROT</name>
<evidence type="ECO:0000313" key="4">
    <source>
        <dbReference type="Proteomes" id="UP000318050"/>
    </source>
</evidence>
<evidence type="ECO:0000256" key="2">
    <source>
        <dbReference type="SAM" id="SignalP"/>
    </source>
</evidence>
<dbReference type="Proteomes" id="UP000318050">
    <property type="component" value="Unassembled WGS sequence"/>
</dbReference>
<sequence>MNHRISRLGLGLLAALAFSAAAGTALAAAPKHETGKHEAAKKPPAKAKDLNGWGQVTWGMTHKQILAAYPKAREFEIGSGAPKGGQVRYLFGLESVRLGGCAYAVDFEMKKNALRRVTLYGLEASKECGDGVDAQLVKQLGAPAGRQKDAESASAEWKAGHTKVTLRRGIGKAARKAAPVVEYQPK</sequence>
<feature type="region of interest" description="Disordered" evidence="1">
    <location>
        <begin position="32"/>
        <end position="51"/>
    </location>
</feature>
<dbReference type="AlphaFoldDB" id="A0A560HTK9"/>
<dbReference type="OrthoDB" id="7349175at2"/>
<evidence type="ECO:0000256" key="1">
    <source>
        <dbReference type="SAM" id="MobiDB-lite"/>
    </source>
</evidence>
<comment type="caution">
    <text evidence="3">The sequence shown here is derived from an EMBL/GenBank/DDBJ whole genome shotgun (WGS) entry which is preliminary data.</text>
</comment>
<gene>
    <name evidence="3" type="ORF">FBZ92_12444</name>
</gene>
<keyword evidence="2" id="KW-0732">Signal</keyword>